<feature type="compositionally biased region" description="Polar residues" evidence="1">
    <location>
        <begin position="49"/>
        <end position="59"/>
    </location>
</feature>
<comment type="caution">
    <text evidence="2">The sequence shown here is derived from an EMBL/GenBank/DDBJ whole genome shotgun (WGS) entry which is preliminary data.</text>
</comment>
<reference evidence="3" key="1">
    <citation type="submission" date="2017-03" db="EMBL/GenBank/DDBJ databases">
        <title>Phytopthora megakarya and P. palmivora, two closely related causual agents of cacao black pod achieved similar genome size and gene model numbers by different mechanisms.</title>
        <authorList>
            <person name="Ali S."/>
            <person name="Shao J."/>
            <person name="Larry D.J."/>
            <person name="Kronmiller B."/>
            <person name="Shen D."/>
            <person name="Strem M.D."/>
            <person name="Melnick R.L."/>
            <person name="Guiltinan M.J."/>
            <person name="Tyler B.M."/>
            <person name="Meinhardt L.W."/>
            <person name="Bailey B.A."/>
        </authorList>
    </citation>
    <scope>NUCLEOTIDE SEQUENCE [LARGE SCALE GENOMIC DNA]</scope>
    <source>
        <strain evidence="3">zdho120</strain>
    </source>
</reference>
<feature type="region of interest" description="Disordered" evidence="1">
    <location>
        <begin position="1"/>
        <end position="59"/>
    </location>
</feature>
<feature type="compositionally biased region" description="Basic and acidic residues" evidence="1">
    <location>
        <begin position="104"/>
        <end position="116"/>
    </location>
</feature>
<dbReference type="EMBL" id="NBNE01001475">
    <property type="protein sequence ID" value="OWZ13870.1"/>
    <property type="molecule type" value="Genomic_DNA"/>
</dbReference>
<organism evidence="2 3">
    <name type="scientific">Phytophthora megakarya</name>
    <dbReference type="NCBI Taxonomy" id="4795"/>
    <lineage>
        <taxon>Eukaryota</taxon>
        <taxon>Sar</taxon>
        <taxon>Stramenopiles</taxon>
        <taxon>Oomycota</taxon>
        <taxon>Peronosporomycetes</taxon>
        <taxon>Peronosporales</taxon>
        <taxon>Peronosporaceae</taxon>
        <taxon>Phytophthora</taxon>
    </lineage>
</organism>
<sequence length="176" mass="19422">MNTLESLTSEVSETGRESSRPKKKLRSKENGELKSLSIPKNDEGKSTRKVQQGNPRTVTNKADGGCLKCKGDHWLVKCPVATQEEKVDLLRQKHERRAATGRSKKGEWRMKGEAHQRMPSRTPCTVDGQGRVGETEKLDNVVDVRTAGGHTLHATGSVKVKLQMNTAASPVVLRLQ</sequence>
<evidence type="ECO:0000313" key="3">
    <source>
        <dbReference type="Proteomes" id="UP000198211"/>
    </source>
</evidence>
<protein>
    <submittedName>
        <fullName evidence="2">Uncharacterized protein</fullName>
    </submittedName>
</protein>
<dbReference type="Proteomes" id="UP000198211">
    <property type="component" value="Unassembled WGS sequence"/>
</dbReference>
<dbReference type="AlphaFoldDB" id="A0A225WAL1"/>
<proteinExistence type="predicted"/>
<feature type="region of interest" description="Disordered" evidence="1">
    <location>
        <begin position="95"/>
        <end position="131"/>
    </location>
</feature>
<keyword evidence="3" id="KW-1185">Reference proteome</keyword>
<evidence type="ECO:0000313" key="2">
    <source>
        <dbReference type="EMBL" id="OWZ13870.1"/>
    </source>
</evidence>
<evidence type="ECO:0000256" key="1">
    <source>
        <dbReference type="SAM" id="MobiDB-lite"/>
    </source>
</evidence>
<name>A0A225WAL1_9STRA</name>
<accession>A0A225WAL1</accession>
<feature type="compositionally biased region" description="Polar residues" evidence="1">
    <location>
        <begin position="1"/>
        <end position="12"/>
    </location>
</feature>
<gene>
    <name evidence="2" type="ORF">PHMEG_00012736</name>
</gene>